<dbReference type="EMBL" id="FMAU01000004">
    <property type="protein sequence ID" value="SCC22400.1"/>
    <property type="molecule type" value="Genomic_DNA"/>
</dbReference>
<dbReference type="SUPFAM" id="SSF51905">
    <property type="entry name" value="FAD/NAD(P)-binding domain"/>
    <property type="match status" value="1"/>
</dbReference>
<dbReference type="GO" id="GO:0051539">
    <property type="term" value="F:4 iron, 4 sulfur cluster binding"/>
    <property type="evidence" value="ECO:0007669"/>
    <property type="project" value="UniProtKB-KW"/>
</dbReference>
<evidence type="ECO:0000256" key="3">
    <source>
        <dbReference type="ARBA" id="ARBA00023002"/>
    </source>
</evidence>
<dbReference type="PANTHER" id="PTHR43498:SF1">
    <property type="entry name" value="COB--COM HETERODISULFIDE REDUCTASE IRON-SULFUR SUBUNIT A"/>
    <property type="match status" value="1"/>
</dbReference>
<proteinExistence type="predicted"/>
<dbReference type="OrthoDB" id="9777740at2"/>
<keyword evidence="1" id="KW-0004">4Fe-4S</keyword>
<dbReference type="Pfam" id="PF12831">
    <property type="entry name" value="FAD_oxidored"/>
    <property type="match status" value="1"/>
</dbReference>
<organism evidence="6 7">
    <name type="scientific">[Bacillus] enclensis</name>
    <dbReference type="NCBI Taxonomy" id="1402860"/>
    <lineage>
        <taxon>Bacteria</taxon>
        <taxon>Bacillati</taxon>
        <taxon>Bacillota</taxon>
        <taxon>Bacilli</taxon>
        <taxon>Bacillales</taxon>
        <taxon>Bacillaceae</taxon>
        <taxon>Rossellomorea</taxon>
    </lineage>
</organism>
<name>A0A1C4CTJ8_9BACI</name>
<protein>
    <submittedName>
        <fullName evidence="6">FAD dependent oxidoreductase</fullName>
    </submittedName>
</protein>
<keyword evidence="3" id="KW-0560">Oxidoreductase</keyword>
<dbReference type="RefSeq" id="WP_082641713.1">
    <property type="nucleotide sequence ID" value="NZ_FMAU01000004.1"/>
</dbReference>
<keyword evidence="5" id="KW-0411">Iron-sulfur</keyword>
<keyword evidence="4" id="KW-0408">Iron</keyword>
<evidence type="ECO:0000256" key="1">
    <source>
        <dbReference type="ARBA" id="ARBA00022485"/>
    </source>
</evidence>
<reference evidence="7" key="1">
    <citation type="submission" date="2016-08" db="EMBL/GenBank/DDBJ databases">
        <authorList>
            <person name="Varghese N."/>
            <person name="Submissions Spin"/>
        </authorList>
    </citation>
    <scope>NUCLEOTIDE SEQUENCE [LARGE SCALE GENOMIC DNA]</scope>
    <source>
        <strain evidence="7">SGD-1123</strain>
    </source>
</reference>
<dbReference type="InterPro" id="IPR039650">
    <property type="entry name" value="HdrA-like"/>
</dbReference>
<sequence>MDYNKLKYYEPAGKMAQPFIVNEDLIVYGATPAGITCAIQAKKMGLSVAIAEFSRHIGGITASGLGATDFGSKEAIGGLSREFYKRIGDYYGKEEQWTFEPKAAAAVFKKWLSDYHIPVYCNQHPLKVEKEDKKIKRIIMENGCIFEGNFFVDAGYEGDLMAKAGVSYTVGREPNAKYGETYNGVRFGEPHHKFEVRVDPYVAAGDRESGLLPGVEEGVAESEVQGEGDHRIQAYNFRICLTKEPENRIPFPKPPSYDGDRYALLLRYIKAGVWDAMNLHTMLPNGKTDLNNYGAVSTDFIGGNYDWPDGSYEKREEIFQEHFNYNLGMLYFLSHDESVPEAIRNEVSGWGLPVDEFTETGHWPHQLYIRESRRMISDYVMTDRNCLGQTTVGDSIGLASYQMDSHHCRRVVIDGACVNEGDVEIPISPYPISWRSIRPKAEECTNLLVPVCLSSSHIAFGSIRMEPVFMIIGQSAGAAVSLAFEKGSSVQDVDYRELRDVLLEAGQVLEWDESVEDDPVGRMRSTFGRG</sequence>
<dbReference type="PANTHER" id="PTHR43498">
    <property type="entry name" value="FERREDOXIN:COB-COM HETERODISULFIDE REDUCTASE SUBUNIT A"/>
    <property type="match status" value="1"/>
</dbReference>
<keyword evidence="7" id="KW-1185">Reference proteome</keyword>
<dbReference type="Gene3D" id="3.50.50.60">
    <property type="entry name" value="FAD/NAD(P)-binding domain"/>
    <property type="match status" value="1"/>
</dbReference>
<evidence type="ECO:0000256" key="5">
    <source>
        <dbReference type="ARBA" id="ARBA00023014"/>
    </source>
</evidence>
<dbReference type="InterPro" id="IPR036188">
    <property type="entry name" value="FAD/NAD-bd_sf"/>
</dbReference>
<evidence type="ECO:0000256" key="4">
    <source>
        <dbReference type="ARBA" id="ARBA00023004"/>
    </source>
</evidence>
<dbReference type="GO" id="GO:0016491">
    <property type="term" value="F:oxidoreductase activity"/>
    <property type="evidence" value="ECO:0007669"/>
    <property type="project" value="UniProtKB-KW"/>
</dbReference>
<dbReference type="GO" id="GO:0046872">
    <property type="term" value="F:metal ion binding"/>
    <property type="evidence" value="ECO:0007669"/>
    <property type="project" value="UniProtKB-KW"/>
</dbReference>
<dbReference type="Proteomes" id="UP000181997">
    <property type="component" value="Unassembled WGS sequence"/>
</dbReference>
<evidence type="ECO:0000313" key="7">
    <source>
        <dbReference type="Proteomes" id="UP000181997"/>
    </source>
</evidence>
<accession>A0A1C4CTJ8</accession>
<evidence type="ECO:0000256" key="2">
    <source>
        <dbReference type="ARBA" id="ARBA00022723"/>
    </source>
</evidence>
<dbReference type="AlphaFoldDB" id="A0A1C4CTJ8"/>
<evidence type="ECO:0000313" key="6">
    <source>
        <dbReference type="EMBL" id="SCC22400.1"/>
    </source>
</evidence>
<gene>
    <name evidence="6" type="ORF">GA0061094_3220</name>
</gene>
<keyword evidence="2" id="KW-0479">Metal-binding</keyword>